<dbReference type="KEGG" id="glz:GLAREA_10314"/>
<dbReference type="EMBL" id="KE145356">
    <property type="protein sequence ID" value="EPE34620.1"/>
    <property type="molecule type" value="Genomic_DNA"/>
</dbReference>
<gene>
    <name evidence="1" type="ORF">GLAREA_10314</name>
</gene>
<name>S3DA46_GLAL2</name>
<dbReference type="RefSeq" id="XP_008078555.1">
    <property type="nucleotide sequence ID" value="XM_008080364.1"/>
</dbReference>
<evidence type="ECO:0000313" key="1">
    <source>
        <dbReference type="EMBL" id="EPE34620.1"/>
    </source>
</evidence>
<dbReference type="STRING" id="1116229.S3DA46"/>
<dbReference type="AlphaFoldDB" id="S3DA46"/>
<dbReference type="SUPFAM" id="SSF52047">
    <property type="entry name" value="RNI-like"/>
    <property type="match status" value="1"/>
</dbReference>
<dbReference type="InterPro" id="IPR032675">
    <property type="entry name" value="LRR_dom_sf"/>
</dbReference>
<organism evidence="1 2">
    <name type="scientific">Glarea lozoyensis (strain ATCC 20868 / MF5171)</name>
    <dbReference type="NCBI Taxonomy" id="1116229"/>
    <lineage>
        <taxon>Eukaryota</taxon>
        <taxon>Fungi</taxon>
        <taxon>Dikarya</taxon>
        <taxon>Ascomycota</taxon>
        <taxon>Pezizomycotina</taxon>
        <taxon>Leotiomycetes</taxon>
        <taxon>Helotiales</taxon>
        <taxon>Helotiaceae</taxon>
        <taxon>Glarea</taxon>
    </lineage>
</organism>
<dbReference type="HOGENOM" id="CLU_036208_0_0_1"/>
<sequence length="437" mass="48233">MAQFLEHQESPAKKIKTRSGKKKKVAGRFDIPAMLDVIGELITTFVYDSATNLGYKTALEDITGQLGTVALQKWTSRLANLKSMSLYDGSVLDGTVAESIFNQCPNFDDLTFLYSLPREGIDQRLSSFFNGLKPNSLRSLSVLSANEIGPETLLALNHHSNSLRSLTLDGLRSDVIKNLSLLQGCDQLECLDIHDQDGVVDLEATENDVFLELVAWLGRCAELRKLKLVSVVSAPSILTSVCLMNNIRLHSLEIHGYTLFGNQDFHRAISHQTSLEVLNLRANPEDSSRDDIECLVDSICCLQKLKELRLAPDTADYFQTGAIAKLASHLPNLENFSICGFDIDDGIWTSIAGLGHLKMLSIFGLSSFTEPGILWYITKLKVNNRGLVLAIQAQDPIKALTADEIVSIQSALTAKVDGKLEYQLHREASSSEEEFSD</sequence>
<reference evidence="1 2" key="1">
    <citation type="journal article" date="2013" name="BMC Genomics">
        <title>Genomics-driven discovery of the pneumocandin biosynthetic gene cluster in the fungus Glarea lozoyensis.</title>
        <authorList>
            <person name="Chen L."/>
            <person name="Yue Q."/>
            <person name="Zhang X."/>
            <person name="Xiang M."/>
            <person name="Wang C."/>
            <person name="Li S."/>
            <person name="Che Y."/>
            <person name="Ortiz-Lopez F.J."/>
            <person name="Bills G.F."/>
            <person name="Liu X."/>
            <person name="An Z."/>
        </authorList>
    </citation>
    <scope>NUCLEOTIDE SEQUENCE [LARGE SCALE GENOMIC DNA]</scope>
    <source>
        <strain evidence="2">ATCC 20868 / MF5171</strain>
    </source>
</reference>
<dbReference type="GeneID" id="19469361"/>
<accession>S3DA46</accession>
<dbReference type="PANTHER" id="PTHR31639">
    <property type="entry name" value="F-BOX PROTEIN-LIKE"/>
    <property type="match status" value="1"/>
</dbReference>
<dbReference type="OrthoDB" id="10028886at2759"/>
<keyword evidence="2" id="KW-1185">Reference proteome</keyword>
<dbReference type="PANTHER" id="PTHR31639:SF256">
    <property type="entry name" value="OS07G0242900 PROTEIN"/>
    <property type="match status" value="1"/>
</dbReference>
<dbReference type="OMA" id="KWALLWR"/>
<dbReference type="Gene3D" id="3.80.10.10">
    <property type="entry name" value="Ribonuclease Inhibitor"/>
    <property type="match status" value="2"/>
</dbReference>
<evidence type="ECO:0000313" key="2">
    <source>
        <dbReference type="Proteomes" id="UP000016922"/>
    </source>
</evidence>
<dbReference type="eggNOG" id="ENOG502QSK1">
    <property type="taxonomic scope" value="Eukaryota"/>
</dbReference>
<proteinExistence type="predicted"/>
<protein>
    <submittedName>
        <fullName evidence="1">RNI-like protein</fullName>
    </submittedName>
</protein>
<dbReference type="Proteomes" id="UP000016922">
    <property type="component" value="Unassembled WGS sequence"/>
</dbReference>